<protein>
    <recommendedName>
        <fullName evidence="3">Polyprotein</fullName>
    </recommendedName>
</protein>
<dbReference type="InterPro" id="IPR043502">
    <property type="entry name" value="DNA/RNA_pol_sf"/>
</dbReference>
<dbReference type="Gene3D" id="3.10.10.10">
    <property type="entry name" value="HIV Type 1 Reverse Transcriptase, subunit A, domain 1"/>
    <property type="match status" value="1"/>
</dbReference>
<dbReference type="Proteomes" id="UP001159363">
    <property type="component" value="Chromosome 7"/>
</dbReference>
<evidence type="ECO:0000313" key="1">
    <source>
        <dbReference type="EMBL" id="KAJ8877734.1"/>
    </source>
</evidence>
<evidence type="ECO:0008006" key="3">
    <source>
        <dbReference type="Google" id="ProtNLM"/>
    </source>
</evidence>
<dbReference type="EMBL" id="JARBHB010000008">
    <property type="protein sequence ID" value="KAJ8877734.1"/>
    <property type="molecule type" value="Genomic_DNA"/>
</dbReference>
<dbReference type="InterPro" id="IPR050951">
    <property type="entry name" value="Retrovirus_Pol_polyprotein"/>
</dbReference>
<name>A0ABQ9H0D5_9NEOP</name>
<dbReference type="Gene3D" id="3.30.70.270">
    <property type="match status" value="3"/>
</dbReference>
<keyword evidence="2" id="KW-1185">Reference proteome</keyword>
<dbReference type="SUPFAM" id="SSF56672">
    <property type="entry name" value="DNA/RNA polymerases"/>
    <property type="match status" value="1"/>
</dbReference>
<comment type="caution">
    <text evidence="1">The sequence shown here is derived from an EMBL/GenBank/DDBJ whole genome shotgun (WGS) entry which is preliminary data.</text>
</comment>
<accession>A0ABQ9H0D5</accession>
<dbReference type="PANTHER" id="PTHR37984:SF7">
    <property type="entry name" value="INTEGRASE CATALYTIC DOMAIN-CONTAINING PROTEIN"/>
    <property type="match status" value="1"/>
</dbReference>
<organism evidence="1 2">
    <name type="scientific">Dryococelus australis</name>
    <dbReference type="NCBI Taxonomy" id="614101"/>
    <lineage>
        <taxon>Eukaryota</taxon>
        <taxon>Metazoa</taxon>
        <taxon>Ecdysozoa</taxon>
        <taxon>Arthropoda</taxon>
        <taxon>Hexapoda</taxon>
        <taxon>Insecta</taxon>
        <taxon>Pterygota</taxon>
        <taxon>Neoptera</taxon>
        <taxon>Polyneoptera</taxon>
        <taxon>Phasmatodea</taxon>
        <taxon>Verophasmatodea</taxon>
        <taxon>Anareolatae</taxon>
        <taxon>Phasmatidae</taxon>
        <taxon>Eurycanthinae</taxon>
        <taxon>Dryococelus</taxon>
    </lineage>
</organism>
<proteinExistence type="predicted"/>
<reference evidence="1 2" key="1">
    <citation type="submission" date="2023-02" db="EMBL/GenBank/DDBJ databases">
        <title>LHISI_Scaffold_Assembly.</title>
        <authorList>
            <person name="Stuart O.P."/>
            <person name="Cleave R."/>
            <person name="Magrath M.J.L."/>
            <person name="Mikheyev A.S."/>
        </authorList>
    </citation>
    <scope>NUCLEOTIDE SEQUENCE [LARGE SCALE GENOMIC DNA]</scope>
    <source>
        <strain evidence="1">Daus_M_001</strain>
        <tissue evidence="1">Leg muscle</tissue>
    </source>
</reference>
<evidence type="ECO:0000313" key="2">
    <source>
        <dbReference type="Proteomes" id="UP001159363"/>
    </source>
</evidence>
<sequence length="398" mass="45515">MQDCGIDGQTAGDVSRGSCCSSGSRHLIPVKLFQGLNIGHKHLLRSNVRLVNYLGEKWENATLNVLTMGKLRVLEFYVVEKNSSLILGLSVCVMLYLVRKVETVQCKTQGSNLADLISLYPPCFEGIGELTGDYKIILREVAKPEFHAPRRPTEWVYSLVIIHKRDNSLRIYLGPADLINTFVREHFYLPISEQITSQMAGVCYISVFDASHGFWQIKLHESSTDYFTFNILWSCYKVTWVLTYIDDTICWGTFKEKHDEHLKAVMERALKISVRFNKHKCIIGVQQVCYMGHIVSARDIHSDATKVDAIHCMDVPTCKKDVERLLGVITYLSKFLPNLADATAPLRVLLRNEVVWHWEHEKEDVFTRLKYLLDTTPVLKYYDVNKPAFLSVDASQFG</sequence>
<gene>
    <name evidence="1" type="ORF">PR048_022189</name>
</gene>
<dbReference type="InterPro" id="IPR043128">
    <property type="entry name" value="Rev_trsase/Diguanyl_cyclase"/>
</dbReference>
<dbReference type="PANTHER" id="PTHR37984">
    <property type="entry name" value="PROTEIN CBG26694"/>
    <property type="match status" value="1"/>
</dbReference>